<gene>
    <name evidence="8" type="ORF">I5907_15620</name>
</gene>
<feature type="transmembrane region" description="Helical" evidence="6">
    <location>
        <begin position="301"/>
        <end position="322"/>
    </location>
</feature>
<dbReference type="InterPro" id="IPR018461">
    <property type="entry name" value="Na/H_Antiport_NhaC-like_C"/>
</dbReference>
<feature type="transmembrane region" description="Helical" evidence="6">
    <location>
        <begin position="61"/>
        <end position="83"/>
    </location>
</feature>
<evidence type="ECO:0000259" key="7">
    <source>
        <dbReference type="Pfam" id="PF03553"/>
    </source>
</evidence>
<feature type="transmembrane region" description="Helical" evidence="6">
    <location>
        <begin position="28"/>
        <end position="49"/>
    </location>
</feature>
<keyword evidence="4 6" id="KW-1133">Transmembrane helix</keyword>
<dbReference type="PANTHER" id="PTHR43478">
    <property type="entry name" value="NA+/H+ ANTIPORTER-RELATED"/>
    <property type="match status" value="1"/>
</dbReference>
<feature type="transmembrane region" description="Helical" evidence="6">
    <location>
        <begin position="251"/>
        <end position="267"/>
    </location>
</feature>
<feature type="transmembrane region" description="Helical" evidence="6">
    <location>
        <begin position="273"/>
        <end position="289"/>
    </location>
</feature>
<sequence length="452" mass="49499">MDYGFLSLVPPLIVIIIALITRLSLEPLIIGCLAGFAIIAGWGFFDAFLTSLQHVMQDDQMVWVILVCSMYGSLINLMIRSGGTLGFGNYMLRYANTPKRSMFITWMFGTFLFVDDYMNALTSGTTMKKITDHFRISREMLAFLVSSTAVTTCLIVPISTWVIFIGKLVEGTQIIPAGEGITAYLNIIPFIAYGWVQYVVVGLVIFGVIPVIGKMRKANKRALETGQVIPDNSEEFKTETTLFKSIQHPHILNLVLPLVVLVTSTILLDKDALKGVVVTLVFTVIYYALRKVATFKELSEAVIEGLKSMLFALVLLVMSYILKDLGDQMGLTQYVIRIVSPVVSKAMLPLCVFLSLGFIAFTTGNSWGLYAIAIPLVVSLAQQMGANVWLCIGAVVSAGAFGAHACFYSDATILAAQGTECNNYEHAITQLPFALISFSVSCVVYVVLGYVV</sequence>
<evidence type="ECO:0000256" key="1">
    <source>
        <dbReference type="ARBA" id="ARBA00004651"/>
    </source>
</evidence>
<organism evidence="8 9">
    <name type="scientific">Panacibacter microcysteis</name>
    <dbReference type="NCBI Taxonomy" id="2793269"/>
    <lineage>
        <taxon>Bacteria</taxon>
        <taxon>Pseudomonadati</taxon>
        <taxon>Bacteroidota</taxon>
        <taxon>Chitinophagia</taxon>
        <taxon>Chitinophagales</taxon>
        <taxon>Chitinophagaceae</taxon>
        <taxon>Panacibacter</taxon>
    </lineage>
</organism>
<dbReference type="EMBL" id="JADWYR010000002">
    <property type="protein sequence ID" value="MBG9377672.1"/>
    <property type="molecule type" value="Genomic_DNA"/>
</dbReference>
<feature type="transmembrane region" description="Helical" evidence="6">
    <location>
        <begin position="141"/>
        <end position="164"/>
    </location>
</feature>
<keyword evidence="9" id="KW-1185">Reference proteome</keyword>
<dbReference type="Proteomes" id="UP000628448">
    <property type="component" value="Unassembled WGS sequence"/>
</dbReference>
<feature type="transmembrane region" description="Helical" evidence="6">
    <location>
        <begin position="347"/>
        <end position="376"/>
    </location>
</feature>
<reference evidence="8" key="1">
    <citation type="submission" date="2020-11" db="EMBL/GenBank/DDBJ databases">
        <title>Bacterial whole genome sequence for Panacibacter sp. DH6.</title>
        <authorList>
            <person name="Le V."/>
            <person name="Ko S."/>
            <person name="Ahn C.-Y."/>
            <person name="Oh H.-M."/>
        </authorList>
    </citation>
    <scope>NUCLEOTIDE SEQUENCE</scope>
    <source>
        <strain evidence="8">DH6</strain>
    </source>
</reference>
<protein>
    <submittedName>
        <fullName evidence="8">Sodium:proton antiporter</fullName>
    </submittedName>
</protein>
<evidence type="ECO:0000256" key="5">
    <source>
        <dbReference type="ARBA" id="ARBA00023136"/>
    </source>
</evidence>
<feature type="transmembrane region" description="Helical" evidence="6">
    <location>
        <begin position="431"/>
        <end position="451"/>
    </location>
</feature>
<evidence type="ECO:0000256" key="3">
    <source>
        <dbReference type="ARBA" id="ARBA00022692"/>
    </source>
</evidence>
<feature type="domain" description="Na+/H+ antiporter NhaC-like C-terminal" evidence="7">
    <location>
        <begin position="153"/>
        <end position="449"/>
    </location>
</feature>
<evidence type="ECO:0000256" key="2">
    <source>
        <dbReference type="ARBA" id="ARBA00022475"/>
    </source>
</evidence>
<feature type="transmembrane region" description="Helical" evidence="6">
    <location>
        <begin position="103"/>
        <end position="120"/>
    </location>
</feature>
<accession>A0A931E7L4</accession>
<comment type="caution">
    <text evidence="8">The sequence shown here is derived from an EMBL/GenBank/DDBJ whole genome shotgun (WGS) entry which is preliminary data.</text>
</comment>
<evidence type="ECO:0000313" key="8">
    <source>
        <dbReference type="EMBL" id="MBG9377672.1"/>
    </source>
</evidence>
<feature type="transmembrane region" description="Helical" evidence="6">
    <location>
        <begin position="184"/>
        <end position="212"/>
    </location>
</feature>
<dbReference type="RefSeq" id="WP_196991743.1">
    <property type="nucleotide sequence ID" value="NZ_JADWYR010000002.1"/>
</dbReference>
<dbReference type="Pfam" id="PF03553">
    <property type="entry name" value="Na_H_antiporter"/>
    <property type="match status" value="1"/>
</dbReference>
<comment type="subcellular location">
    <subcellularLocation>
        <location evidence="1">Cell membrane</location>
        <topology evidence="1">Multi-pass membrane protein</topology>
    </subcellularLocation>
</comment>
<keyword evidence="5 6" id="KW-0472">Membrane</keyword>
<evidence type="ECO:0000313" key="9">
    <source>
        <dbReference type="Proteomes" id="UP000628448"/>
    </source>
</evidence>
<feature type="transmembrane region" description="Helical" evidence="6">
    <location>
        <begin position="388"/>
        <end position="411"/>
    </location>
</feature>
<evidence type="ECO:0000256" key="4">
    <source>
        <dbReference type="ARBA" id="ARBA00022989"/>
    </source>
</evidence>
<dbReference type="PANTHER" id="PTHR43478:SF1">
    <property type="entry name" value="NA+_H+ ANTIPORTER NHAC-LIKE C-TERMINAL DOMAIN-CONTAINING PROTEIN"/>
    <property type="match status" value="1"/>
</dbReference>
<evidence type="ECO:0000256" key="6">
    <source>
        <dbReference type="SAM" id="Phobius"/>
    </source>
</evidence>
<feature type="transmembrane region" description="Helical" evidence="6">
    <location>
        <begin position="5"/>
        <end position="22"/>
    </location>
</feature>
<dbReference type="AlphaFoldDB" id="A0A931E7L4"/>
<proteinExistence type="predicted"/>
<keyword evidence="3 6" id="KW-0812">Transmembrane</keyword>
<dbReference type="GO" id="GO:0005886">
    <property type="term" value="C:plasma membrane"/>
    <property type="evidence" value="ECO:0007669"/>
    <property type="project" value="UniProtKB-SubCell"/>
</dbReference>
<name>A0A931E7L4_9BACT</name>
<keyword evidence="2" id="KW-1003">Cell membrane</keyword>